<dbReference type="EMBL" id="OX596104">
    <property type="protein sequence ID" value="CAI9699904.1"/>
    <property type="molecule type" value="Genomic_DNA"/>
</dbReference>
<reference evidence="1" key="1">
    <citation type="submission" date="2023-05" db="EMBL/GenBank/DDBJ databases">
        <authorList>
            <consortium name="ELIXIR-Norway"/>
        </authorList>
    </citation>
    <scope>NUCLEOTIDE SEQUENCE</scope>
</reference>
<dbReference type="Proteomes" id="UP001162501">
    <property type="component" value="Chromosome 20"/>
</dbReference>
<evidence type="ECO:0000313" key="2">
    <source>
        <dbReference type="Proteomes" id="UP001162501"/>
    </source>
</evidence>
<organism evidence="1 2">
    <name type="scientific">Rangifer tarandus platyrhynchus</name>
    <name type="common">Svalbard reindeer</name>
    <dbReference type="NCBI Taxonomy" id="3082113"/>
    <lineage>
        <taxon>Eukaryota</taxon>
        <taxon>Metazoa</taxon>
        <taxon>Chordata</taxon>
        <taxon>Craniata</taxon>
        <taxon>Vertebrata</taxon>
        <taxon>Euteleostomi</taxon>
        <taxon>Mammalia</taxon>
        <taxon>Eutheria</taxon>
        <taxon>Laurasiatheria</taxon>
        <taxon>Artiodactyla</taxon>
        <taxon>Ruminantia</taxon>
        <taxon>Pecora</taxon>
        <taxon>Cervidae</taxon>
        <taxon>Odocoileinae</taxon>
        <taxon>Rangifer</taxon>
    </lineage>
</organism>
<sequence>MGPAESSPGKQPAPPWLCRNPQRTLGYTPNKHHKAHRKSPGASREKSSQEGSRPESSDKRHRRKLGSTVATQFSDGFTNREAGGPKARTPHSPPQGQVLRPQGRSKAVKDGQRSRLSNSGSAHGLLPYSFDFYNLTIQASGEHENTTTQMVPQTSWTKTFEQKSEAQEQSEDENVCLPGSGGRASGPSRAPQPHSHSHRGPNRTEAAESDGRRWREPDKRLGGAP</sequence>
<protein>
    <submittedName>
        <fullName evidence="1">Uncharacterized protein</fullName>
    </submittedName>
</protein>
<gene>
    <name evidence="1" type="ORF">MRATA1EN3_LOCUS11117</name>
</gene>
<proteinExistence type="predicted"/>
<accession>A0ACB0EHF7</accession>
<evidence type="ECO:0000313" key="1">
    <source>
        <dbReference type="EMBL" id="CAI9699904.1"/>
    </source>
</evidence>
<name>A0ACB0EHF7_RANTA</name>